<dbReference type="Proteomes" id="UP000676853">
    <property type="component" value="Unassembled WGS sequence"/>
</dbReference>
<protein>
    <recommendedName>
        <fullName evidence="3">SseB protein N-terminal domain-containing protein</fullName>
    </recommendedName>
</protein>
<dbReference type="EMBL" id="JAGXOE010000043">
    <property type="protein sequence ID" value="MBS4102844.1"/>
    <property type="molecule type" value="Genomic_DNA"/>
</dbReference>
<dbReference type="RefSeq" id="WP_212554396.1">
    <property type="nucleotide sequence ID" value="NZ_JAGXOE010000043.1"/>
</dbReference>
<name>A0ABS5NEX8_TSUPA</name>
<evidence type="ECO:0008006" key="3">
    <source>
        <dbReference type="Google" id="ProtNLM"/>
    </source>
</evidence>
<reference evidence="1 2" key="1">
    <citation type="submission" date="2021-04" db="EMBL/GenBank/DDBJ databases">
        <title>Whole genome sequence analysis of a thiophenic sulfur metabolizing bacteria.</title>
        <authorList>
            <person name="Akhtar N."/>
            <person name="Akram J."/>
            <person name="Aslam A."/>
        </authorList>
    </citation>
    <scope>NUCLEOTIDE SEQUENCE [LARGE SCALE GENOMIC DNA]</scope>
    <source>
        <strain evidence="1 2">3OW</strain>
    </source>
</reference>
<gene>
    <name evidence="1" type="ORF">KFZ73_16560</name>
</gene>
<sequence>MRALSRVLLRASAGEAAEIVAALSVLAGFPDTAAVWLPYTSDDGIDSVAATIRVGETTVDVVVGERAAPVVLEVTVPDLPAAVHRAVAAGAPVTVWPALGDLETVTLEAGGMQIDAISEAALIDRRGPSH</sequence>
<organism evidence="1 2">
    <name type="scientific">Tsukamurella paurometabola</name>
    <name type="common">Corynebacterium paurometabolum</name>
    <dbReference type="NCBI Taxonomy" id="2061"/>
    <lineage>
        <taxon>Bacteria</taxon>
        <taxon>Bacillati</taxon>
        <taxon>Actinomycetota</taxon>
        <taxon>Actinomycetes</taxon>
        <taxon>Mycobacteriales</taxon>
        <taxon>Tsukamurellaceae</taxon>
        <taxon>Tsukamurella</taxon>
    </lineage>
</organism>
<evidence type="ECO:0000313" key="1">
    <source>
        <dbReference type="EMBL" id="MBS4102844.1"/>
    </source>
</evidence>
<keyword evidence="2" id="KW-1185">Reference proteome</keyword>
<accession>A0ABS5NEX8</accession>
<proteinExistence type="predicted"/>
<comment type="caution">
    <text evidence="1">The sequence shown here is derived from an EMBL/GenBank/DDBJ whole genome shotgun (WGS) entry which is preliminary data.</text>
</comment>
<evidence type="ECO:0000313" key="2">
    <source>
        <dbReference type="Proteomes" id="UP000676853"/>
    </source>
</evidence>